<organism evidence="1 2">
    <name type="scientific">Romanomermis culicivorax</name>
    <name type="common">Nematode worm</name>
    <dbReference type="NCBI Taxonomy" id="13658"/>
    <lineage>
        <taxon>Eukaryota</taxon>
        <taxon>Metazoa</taxon>
        <taxon>Ecdysozoa</taxon>
        <taxon>Nematoda</taxon>
        <taxon>Enoplea</taxon>
        <taxon>Dorylaimia</taxon>
        <taxon>Mermithida</taxon>
        <taxon>Mermithoidea</taxon>
        <taxon>Mermithidae</taxon>
        <taxon>Romanomermis</taxon>
    </lineage>
</organism>
<dbReference type="WBParaSite" id="nRc.2.0.1.t44845-RA">
    <property type="protein sequence ID" value="nRc.2.0.1.t44845-RA"/>
    <property type="gene ID" value="nRc.2.0.1.g44845"/>
</dbReference>
<sequence length="163" mass="18256">MVDNKILWHFWNAPIWIDNVCNSSVEQAYQHLKATFTNKHEIAECILLFIDSRGYILFGDSIIGQVQIDNLTTLSMPGASLKQMAKFAHILSIVPERCIIIHLGIKDLVDFDGSTNYKTMNANALARCLVSTAMRISTEHDITVIISTILRRTGSHNHSGGQM</sequence>
<proteinExistence type="predicted"/>
<dbReference type="Proteomes" id="UP000887565">
    <property type="component" value="Unplaced"/>
</dbReference>
<protein>
    <submittedName>
        <fullName evidence="2">Uncharacterized protein</fullName>
    </submittedName>
</protein>
<evidence type="ECO:0000313" key="2">
    <source>
        <dbReference type="WBParaSite" id="nRc.2.0.1.t44845-RA"/>
    </source>
</evidence>
<evidence type="ECO:0000313" key="1">
    <source>
        <dbReference type="Proteomes" id="UP000887565"/>
    </source>
</evidence>
<dbReference type="SUPFAM" id="SSF143990">
    <property type="entry name" value="YbiA-like"/>
    <property type="match status" value="1"/>
</dbReference>
<dbReference type="InterPro" id="IPR037238">
    <property type="entry name" value="YbiA-like_sf"/>
</dbReference>
<name>A0A915L4Z1_ROMCU</name>
<accession>A0A915L4Z1</accession>
<reference evidence="2" key="1">
    <citation type="submission" date="2022-11" db="UniProtKB">
        <authorList>
            <consortium name="WormBaseParasite"/>
        </authorList>
    </citation>
    <scope>IDENTIFICATION</scope>
</reference>
<keyword evidence="1" id="KW-1185">Reference proteome</keyword>
<dbReference type="AlphaFoldDB" id="A0A915L4Z1"/>